<sequence>MHKKAFFVFGLLFILVVVSSAGTGTTGWWILRRPQSTKPQPITSVASIRGDLSGVFYNPSILGTIKQKEIFLLTELGLASDTFGSLLYGNPIDSSSGFSIGVVYYDAGKETLSWMESGALKEATVTMQQDMLGLISYGKTLSKSFLAGITLKFATSKIAEIQSSSVYCLDLGFMFLGNSGLTFSFALQNIGSSEKFLNESDELPMSVWAGCSYGMAFSQNSYLALGVDVPYIVSEGRTIPSVGIEFGFGKFSINSGYRTGVDD</sequence>
<name>X0RW17_9ZZZZ</name>
<feature type="non-terminal residue" evidence="1">
    <location>
        <position position="263"/>
    </location>
</feature>
<comment type="caution">
    <text evidence="1">The sequence shown here is derived from an EMBL/GenBank/DDBJ whole genome shotgun (WGS) entry which is preliminary data.</text>
</comment>
<accession>X0RW17</accession>
<organism evidence="1">
    <name type="scientific">marine sediment metagenome</name>
    <dbReference type="NCBI Taxonomy" id="412755"/>
    <lineage>
        <taxon>unclassified sequences</taxon>
        <taxon>metagenomes</taxon>
        <taxon>ecological metagenomes</taxon>
    </lineage>
</organism>
<proteinExistence type="predicted"/>
<dbReference type="AlphaFoldDB" id="X0RW17"/>
<evidence type="ECO:0000313" key="1">
    <source>
        <dbReference type="EMBL" id="GAF72973.1"/>
    </source>
</evidence>
<dbReference type="EMBL" id="BARS01004098">
    <property type="protein sequence ID" value="GAF72973.1"/>
    <property type="molecule type" value="Genomic_DNA"/>
</dbReference>
<gene>
    <name evidence="1" type="ORF">S01H1_07987</name>
</gene>
<protein>
    <recommendedName>
        <fullName evidence="2">DUF5723 domain-containing protein</fullName>
    </recommendedName>
</protein>
<evidence type="ECO:0008006" key="2">
    <source>
        <dbReference type="Google" id="ProtNLM"/>
    </source>
</evidence>
<reference evidence="1" key="1">
    <citation type="journal article" date="2014" name="Front. Microbiol.">
        <title>High frequency of phylogenetically diverse reductive dehalogenase-homologous genes in deep subseafloor sedimentary metagenomes.</title>
        <authorList>
            <person name="Kawai M."/>
            <person name="Futagami T."/>
            <person name="Toyoda A."/>
            <person name="Takaki Y."/>
            <person name="Nishi S."/>
            <person name="Hori S."/>
            <person name="Arai W."/>
            <person name="Tsubouchi T."/>
            <person name="Morono Y."/>
            <person name="Uchiyama I."/>
            <person name="Ito T."/>
            <person name="Fujiyama A."/>
            <person name="Inagaki F."/>
            <person name="Takami H."/>
        </authorList>
    </citation>
    <scope>NUCLEOTIDE SEQUENCE</scope>
    <source>
        <strain evidence="1">Expedition CK06-06</strain>
    </source>
</reference>